<feature type="region of interest" description="Disordered" evidence="5">
    <location>
        <begin position="1507"/>
        <end position="1633"/>
    </location>
</feature>
<accession>G7Y4T5</accession>
<evidence type="ECO:0000259" key="6">
    <source>
        <dbReference type="Pfam" id="PF18004"/>
    </source>
</evidence>
<protein>
    <recommendedName>
        <fullName evidence="2">26S proteasome non-ATPase regulatory subunit 1</fullName>
    </recommendedName>
</protein>
<feature type="compositionally biased region" description="Low complexity" evidence="5">
    <location>
        <begin position="1576"/>
        <end position="1596"/>
    </location>
</feature>
<dbReference type="EMBL" id="DF142863">
    <property type="protein sequence ID" value="GAA47971.1"/>
    <property type="molecule type" value="Genomic_DNA"/>
</dbReference>
<feature type="domain" description="26S proteasome non-ATPase regulatory subunit 1/RPN2 N-terminal" evidence="7">
    <location>
        <begin position="500"/>
        <end position="775"/>
    </location>
</feature>
<reference evidence="8" key="1">
    <citation type="journal article" date="2011" name="Genome Biol.">
        <title>The draft genome of the carcinogenic human liver fluke Clonorchis sinensis.</title>
        <authorList>
            <person name="Wang X."/>
            <person name="Chen W."/>
            <person name="Huang Y."/>
            <person name="Sun J."/>
            <person name="Men J."/>
            <person name="Liu H."/>
            <person name="Luo F."/>
            <person name="Guo L."/>
            <person name="Lv X."/>
            <person name="Deng C."/>
            <person name="Zhou C."/>
            <person name="Fan Y."/>
            <person name="Li X."/>
            <person name="Huang L."/>
            <person name="Hu Y."/>
            <person name="Liang C."/>
            <person name="Hu X."/>
            <person name="Xu J."/>
            <person name="Yu X."/>
        </authorList>
    </citation>
    <scope>NUCLEOTIDE SEQUENCE [LARGE SCALE GENOMIC DNA]</scope>
    <source>
        <strain evidence="8">Henan</strain>
    </source>
</reference>
<dbReference type="GO" id="GO:0005634">
    <property type="term" value="C:nucleus"/>
    <property type="evidence" value="ECO:0007669"/>
    <property type="project" value="TreeGrafter"/>
</dbReference>
<feature type="region of interest" description="Disordered" evidence="5">
    <location>
        <begin position="786"/>
        <end position="844"/>
    </location>
</feature>
<feature type="compositionally biased region" description="Basic and acidic residues" evidence="5">
    <location>
        <begin position="1391"/>
        <end position="1421"/>
    </location>
</feature>
<feature type="domain" description="26S proteasome regulatory subunit RPN2 C-terminal" evidence="6">
    <location>
        <begin position="1320"/>
        <end position="1475"/>
    </location>
</feature>
<feature type="region of interest" description="Disordered" evidence="5">
    <location>
        <begin position="1340"/>
        <end position="1421"/>
    </location>
</feature>
<dbReference type="Gene3D" id="1.25.10.10">
    <property type="entry name" value="Leucine-rich Repeat Variant"/>
    <property type="match status" value="1"/>
</dbReference>
<dbReference type="PANTHER" id="PTHR10943:SF2">
    <property type="entry name" value="26S PROTEASOME NON-ATPASE REGULATORY SUBUNIT 1"/>
    <property type="match status" value="1"/>
</dbReference>
<sequence length="1633" mass="179912">MIENAHSYEYERPSLAENSVTFYTVRVPACVLPSTHSSKDLLCPTPKQRHRNRRDRGPEKMNAVTVSYIYVEKQNGLPNTVIYEGILSSNHIFQTQIAGDFFTYSCNSFYVNDLPDVLSSPCLLFADDLKSWSSNASAPQIDVDAAKQWSLDWHLPLNDEECVHMSFGGDSANSFVMHGEKGPEDITRIDAKKDLGIWLSPNLSFSLHLEKSAQKAFAVLRMIRCTLSHITRTDFQILCGAYVRPLLEYANPVVYPGRTKDVILIERAQRATTKWLPVSSPWTTKRISWFLTYFPPGYRRLRGDLILTYALFEQGLANRFFTVDPANTRRGHAAQEDCSGCKRSKLERSSGVGSYELEGIEGKCLRIQRTTFADVADNDAEAAICNGFIPRAAQSSTTASAGVPFKRSVSSESNVRASSPTPWLFNYHTKLSPDSIPDVPCQRAFGIFSCENLQQLLYPMQTSGRSRLKFISRAKLAASTSGYASHHQPQPSRPGSRPLAYALKRLDELVDEFWAEISESVSKIEILHEDIGFEHNKLAALLASKVYYHLAEYEDALHFALCAEELFDPNTQSEFVETIVAKCIDKYTELRVARDQMLDSGSSLPRQDSTGDRTWSSSSATYKRLELVVDRMFDRCFEHKQYKQALGIAIETRRLDIFEKALTLAPDREGMLRYAFRVVLTLIDSARLRNRLLRIIVSVFMSRPSPTDAINVCQCLVLIDDPQATADTLERLLLQSAEGAVTAYQIGFDLYENSAQMFLHRVSAALARSAKLSNIFNAIDKEKHKDQKTAPIIESSSAGSTAEATKTTDDQPEKKETQEGEDSAAAETKPTAPTAPPVVVEPLSETDKEIKKRVENLMSILSGDKVIELHLQFLIRNNKADLRLLERIREEVRHSVTHNATVLANGIMHCGTTSDQFLRDHLSWLGKAVNWAKFTATATLGVIHRGHEKEALRLMSAYLPKDASGSSGSVYTEGGGLFALGLIHANHGGTMTEYLLNQCKEAIAEPVRHGACLGLGLAAMSTGREDVYDQMKLNLYQDDAVTGEAAAIGIGLVMLGTGSTQAIEDLLGYAKETAHEKIIRGIALGIAMVMYGRAQEADELIDRLAVDNDPILRWSGMATVAMAYCGTGNNKAVQRLLHSAVSDTNDDVRRWAVTALGFVMFKTPEQVPALVSLLTESYHPHLRYGAAMAMGVACAGTALKEATTLLDTLCEGTVPFVRQGALIASAMVLMQQNAITCPKSVEFREKCLKIIGDRHEDLLAKFGAILACGILDAGGCNMTISLQTRTGNNNMTAAVGLLLFQNFWFWYPLTNFLSLALSPTTLIALNKDLKMPKMQFKSNAKPSTFAYPQPLQPEKEKKREKVETAVLSITAKQRKKEADRKHHKEQQQQQKPKDGEKEEKMDVDAPAKDEKPVEEKKEDKEPNFLMLNNPARVMRVQQRVMALPESSRYHTLKPITQAGILMVHDRRPQDAEVLVEIVHGHGPTGDRNITSASVAGTTGVAGLPAAGAVGSEAPAQGVTEKTDVEMSGAAGATPSSGTKRDKSKTSGSARHGKTGSSSNVEPSPPEPFLYVEEGTEPAATAVTPTTSTSATVAPKEAPSHEPMEVEEEPSEGGVGSNKKDKEDKSEKRDDVKK</sequence>
<keyword evidence="4 8" id="KW-0647">Proteasome</keyword>
<dbReference type="Proteomes" id="UP000008909">
    <property type="component" value="Unassembled WGS sequence"/>
</dbReference>
<dbReference type="FunFam" id="1.25.10.10:FF:000017">
    <property type="entry name" value="26S proteasome non-ATPase regulatory subunit 1"/>
    <property type="match status" value="1"/>
</dbReference>
<dbReference type="Pfam" id="PF18004">
    <property type="entry name" value="RPN2_C"/>
    <property type="match status" value="1"/>
</dbReference>
<feature type="compositionally biased region" description="Basic and acidic residues" evidence="5">
    <location>
        <begin position="1617"/>
        <end position="1633"/>
    </location>
</feature>
<dbReference type="GO" id="GO:0043161">
    <property type="term" value="P:proteasome-mediated ubiquitin-dependent protein catabolic process"/>
    <property type="evidence" value="ECO:0007669"/>
    <property type="project" value="TreeGrafter"/>
</dbReference>
<evidence type="ECO:0000256" key="1">
    <source>
        <dbReference type="ARBA" id="ARBA00006308"/>
    </source>
</evidence>
<feature type="compositionally biased region" description="Low complexity" evidence="5">
    <location>
        <begin position="795"/>
        <end position="805"/>
    </location>
</feature>
<feature type="compositionally biased region" description="Basic and acidic residues" evidence="5">
    <location>
        <begin position="1353"/>
        <end position="1363"/>
    </location>
</feature>
<evidence type="ECO:0000313" key="9">
    <source>
        <dbReference type="Proteomes" id="UP000008909"/>
    </source>
</evidence>
<dbReference type="SUPFAM" id="SSF48371">
    <property type="entry name" value="ARM repeat"/>
    <property type="match status" value="1"/>
</dbReference>
<comment type="similarity">
    <text evidence="1">Belongs to the proteasome subunit S1 family.</text>
</comment>
<dbReference type="GO" id="GO:0034515">
    <property type="term" value="C:proteasome storage granule"/>
    <property type="evidence" value="ECO:0007669"/>
    <property type="project" value="TreeGrafter"/>
</dbReference>
<evidence type="ECO:0000259" key="7">
    <source>
        <dbReference type="Pfam" id="PF21505"/>
    </source>
</evidence>
<keyword evidence="9" id="KW-1185">Reference proteome</keyword>
<dbReference type="Pfam" id="PF01851">
    <property type="entry name" value="PC_rep"/>
    <property type="match status" value="2"/>
</dbReference>
<dbReference type="Pfam" id="PF13646">
    <property type="entry name" value="HEAT_2"/>
    <property type="match status" value="1"/>
</dbReference>
<dbReference type="InterPro" id="IPR011989">
    <property type="entry name" value="ARM-like"/>
</dbReference>
<evidence type="ECO:0000313" key="8">
    <source>
        <dbReference type="EMBL" id="GAA47971.1"/>
    </source>
</evidence>
<reference key="2">
    <citation type="submission" date="2011-10" db="EMBL/GenBank/DDBJ databases">
        <title>The genome and transcriptome sequence of Clonorchis sinensis provide insights into the carcinogenic liver fluke.</title>
        <authorList>
            <person name="Wang X."/>
            <person name="Huang Y."/>
            <person name="Chen W."/>
            <person name="Liu H."/>
            <person name="Guo L."/>
            <person name="Chen Y."/>
            <person name="Luo F."/>
            <person name="Zhou W."/>
            <person name="Sun J."/>
            <person name="Mao Q."/>
            <person name="Liang P."/>
            <person name="Zhou C."/>
            <person name="Tian Y."/>
            <person name="Men J."/>
            <person name="Lv X."/>
            <person name="Huang L."/>
            <person name="Zhou J."/>
            <person name="Hu Y."/>
            <person name="Li R."/>
            <person name="Zhang F."/>
            <person name="Lei H."/>
            <person name="Li X."/>
            <person name="Hu X."/>
            <person name="Liang C."/>
            <person name="Xu J."/>
            <person name="Wu Z."/>
            <person name="Yu X."/>
        </authorList>
    </citation>
    <scope>NUCLEOTIDE SEQUENCE</scope>
    <source>
        <strain>Henan</strain>
    </source>
</reference>
<dbReference type="InterPro" id="IPR040623">
    <property type="entry name" value="RPN2_C"/>
</dbReference>
<dbReference type="InterPro" id="IPR048570">
    <property type="entry name" value="PSMD1_RPN2_N"/>
</dbReference>
<name>G7Y4T5_CLOSI</name>
<dbReference type="InterPro" id="IPR002015">
    <property type="entry name" value="Proteasome/cyclosome_rpt"/>
</dbReference>
<evidence type="ECO:0000256" key="3">
    <source>
        <dbReference type="ARBA" id="ARBA00022737"/>
    </source>
</evidence>
<evidence type="ECO:0000256" key="4">
    <source>
        <dbReference type="ARBA" id="ARBA00022942"/>
    </source>
</evidence>
<proteinExistence type="inferred from homology"/>
<gene>
    <name evidence="8" type="ORF">CLF_101028</name>
</gene>
<organism evidence="8 9">
    <name type="scientific">Clonorchis sinensis</name>
    <name type="common">Chinese liver fluke</name>
    <dbReference type="NCBI Taxonomy" id="79923"/>
    <lineage>
        <taxon>Eukaryota</taxon>
        <taxon>Metazoa</taxon>
        <taxon>Spiralia</taxon>
        <taxon>Lophotrochozoa</taxon>
        <taxon>Platyhelminthes</taxon>
        <taxon>Trematoda</taxon>
        <taxon>Digenea</taxon>
        <taxon>Opisthorchiida</taxon>
        <taxon>Opisthorchiata</taxon>
        <taxon>Opisthorchiidae</taxon>
        <taxon>Clonorchis</taxon>
    </lineage>
</organism>
<dbReference type="GO" id="GO:0008540">
    <property type="term" value="C:proteasome regulatory particle, base subcomplex"/>
    <property type="evidence" value="ECO:0007669"/>
    <property type="project" value="TreeGrafter"/>
</dbReference>
<keyword evidence="3" id="KW-0677">Repeat</keyword>
<dbReference type="Pfam" id="PF21505">
    <property type="entry name" value="RPN2_N"/>
    <property type="match status" value="1"/>
</dbReference>
<evidence type="ECO:0000256" key="5">
    <source>
        <dbReference type="SAM" id="MobiDB-lite"/>
    </source>
</evidence>
<evidence type="ECO:0000256" key="2">
    <source>
        <dbReference type="ARBA" id="ARBA00014929"/>
    </source>
</evidence>
<feature type="compositionally biased region" description="Basic and acidic residues" evidence="5">
    <location>
        <begin position="806"/>
        <end position="818"/>
    </location>
</feature>
<dbReference type="InterPro" id="IPR016024">
    <property type="entry name" value="ARM-type_fold"/>
</dbReference>
<dbReference type="PANTHER" id="PTHR10943">
    <property type="entry name" value="26S PROTEASOME NON-ATPASE REGULATORY SUBUNIT"/>
    <property type="match status" value="1"/>
</dbReference>
<feature type="compositionally biased region" description="Low complexity" evidence="5">
    <location>
        <begin position="825"/>
        <end position="842"/>
    </location>
</feature>